<feature type="region of interest" description="Disordered" evidence="1">
    <location>
        <begin position="1"/>
        <end position="45"/>
    </location>
</feature>
<reference evidence="2 3" key="1">
    <citation type="submission" date="2017-12" db="EMBL/GenBank/DDBJ databases">
        <title>Sequencing, de novo assembly and annotation of complete genome of a new Thraustochytrid species, strain FCC1311.</title>
        <authorList>
            <person name="Sedici K."/>
            <person name="Godart F."/>
            <person name="Aiese Cigliano R."/>
            <person name="Sanseverino W."/>
            <person name="Barakat M."/>
            <person name="Ortet P."/>
            <person name="Marechal E."/>
            <person name="Cagnac O."/>
            <person name="Amato A."/>
        </authorList>
    </citation>
    <scope>NUCLEOTIDE SEQUENCE [LARGE SCALE GENOMIC DNA]</scope>
</reference>
<evidence type="ECO:0000313" key="3">
    <source>
        <dbReference type="Proteomes" id="UP000241890"/>
    </source>
</evidence>
<dbReference type="InParanoid" id="A0A2R5G9H1"/>
<evidence type="ECO:0000256" key="1">
    <source>
        <dbReference type="SAM" id="MobiDB-lite"/>
    </source>
</evidence>
<dbReference type="EMBL" id="BEYU01000035">
    <property type="protein sequence ID" value="GBG27712.1"/>
    <property type="molecule type" value="Genomic_DNA"/>
</dbReference>
<keyword evidence="3" id="KW-1185">Reference proteome</keyword>
<dbReference type="Proteomes" id="UP000241890">
    <property type="component" value="Unassembled WGS sequence"/>
</dbReference>
<sequence length="434" mass="49039">MSFELSEQELEGRSTTSEECSSSTSSIAQNDGDTYSISQESSSGHREKATGYHEILLMYFDLFATILKIHKKYTMEGNTELREKLEECTVRSSVNGLLEMLGASDTCLRYGMFFSGKWKKVKVADGVDLLFGLEKKVLIASGYSPENASVHSKQHRRTYRMALHRQNQSGSRIDHPSSTETPRLHDIFGTDLQMHQYVGIPAGAVSKSMIYEANKSGILPVKEQDSDVATLSDSAKVERALVRYSFFFIVPYFEFAFHMTLTSCFAMRAAISEEKGAHTKAVALVMAWAIDLVAVPRIEPEELKETMSMASFFKLVNRDQLAWLWSVLLRKCHSDKSAKALAISAQQCTDLFDKCLTWIYHFYPMNQGKLERDDLSELQFPVRNALKQLREDGKDKRKRSSQGATASRKSKKARKTGHEELTSSQEMQDAELSF</sequence>
<feature type="region of interest" description="Disordered" evidence="1">
    <location>
        <begin position="389"/>
        <end position="434"/>
    </location>
</feature>
<feature type="compositionally biased region" description="Low complexity" evidence="1">
    <location>
        <begin position="14"/>
        <end position="26"/>
    </location>
</feature>
<proteinExistence type="predicted"/>
<accession>A0A2R5G9H1</accession>
<dbReference type="AlphaFoldDB" id="A0A2R5G9H1"/>
<organism evidence="2 3">
    <name type="scientific">Hondaea fermentalgiana</name>
    <dbReference type="NCBI Taxonomy" id="2315210"/>
    <lineage>
        <taxon>Eukaryota</taxon>
        <taxon>Sar</taxon>
        <taxon>Stramenopiles</taxon>
        <taxon>Bigyra</taxon>
        <taxon>Labyrinthulomycetes</taxon>
        <taxon>Thraustochytrida</taxon>
        <taxon>Thraustochytriidae</taxon>
        <taxon>Hondaea</taxon>
    </lineage>
</organism>
<name>A0A2R5G9H1_9STRA</name>
<evidence type="ECO:0000313" key="2">
    <source>
        <dbReference type="EMBL" id="GBG27712.1"/>
    </source>
</evidence>
<gene>
    <name evidence="2" type="ORF">FCC1311_039352</name>
</gene>
<protein>
    <submittedName>
        <fullName evidence="2">Uncharacterized protein</fullName>
    </submittedName>
</protein>
<comment type="caution">
    <text evidence="2">The sequence shown here is derived from an EMBL/GenBank/DDBJ whole genome shotgun (WGS) entry which is preliminary data.</text>
</comment>
<feature type="compositionally biased region" description="Polar residues" evidence="1">
    <location>
        <begin position="27"/>
        <end position="42"/>
    </location>
</feature>